<dbReference type="Proteomes" id="UP000663829">
    <property type="component" value="Unassembled WGS sequence"/>
</dbReference>
<dbReference type="AlphaFoldDB" id="A0A814EW00"/>
<name>A0A814EW00_9BILA</name>
<evidence type="ECO:0000313" key="4">
    <source>
        <dbReference type="EMBL" id="CAF3553103.1"/>
    </source>
</evidence>
<dbReference type="Proteomes" id="UP000677228">
    <property type="component" value="Unassembled WGS sequence"/>
</dbReference>
<dbReference type="Proteomes" id="UP000682733">
    <property type="component" value="Unassembled WGS sequence"/>
</dbReference>
<keyword evidence="6" id="KW-1185">Reference proteome</keyword>
<organism evidence="3 6">
    <name type="scientific">Didymodactylos carnosus</name>
    <dbReference type="NCBI Taxonomy" id="1234261"/>
    <lineage>
        <taxon>Eukaryota</taxon>
        <taxon>Metazoa</taxon>
        <taxon>Spiralia</taxon>
        <taxon>Gnathifera</taxon>
        <taxon>Rotifera</taxon>
        <taxon>Eurotatoria</taxon>
        <taxon>Bdelloidea</taxon>
        <taxon>Philodinida</taxon>
        <taxon>Philodinidae</taxon>
        <taxon>Didymodactylos</taxon>
    </lineage>
</organism>
<reference evidence="3" key="1">
    <citation type="submission" date="2021-02" db="EMBL/GenBank/DDBJ databases">
        <authorList>
            <person name="Nowell W R."/>
        </authorList>
    </citation>
    <scope>NUCLEOTIDE SEQUENCE</scope>
</reference>
<dbReference type="EMBL" id="CAJOBA010000737">
    <property type="protein sequence ID" value="CAF3553103.1"/>
    <property type="molecule type" value="Genomic_DNA"/>
</dbReference>
<feature type="compositionally biased region" description="Polar residues" evidence="1">
    <location>
        <begin position="80"/>
        <end position="99"/>
    </location>
</feature>
<dbReference type="EMBL" id="CAJNOK010000737">
    <property type="protein sequence ID" value="CAF0772230.1"/>
    <property type="molecule type" value="Genomic_DNA"/>
</dbReference>
<accession>A0A814EW00</accession>
<evidence type="ECO:0000313" key="2">
    <source>
        <dbReference type="EMBL" id="CAF0772230.1"/>
    </source>
</evidence>
<evidence type="ECO:0000256" key="1">
    <source>
        <dbReference type="SAM" id="MobiDB-lite"/>
    </source>
</evidence>
<proteinExistence type="predicted"/>
<evidence type="ECO:0000313" key="3">
    <source>
        <dbReference type="EMBL" id="CAF0974780.1"/>
    </source>
</evidence>
<evidence type="ECO:0000313" key="6">
    <source>
        <dbReference type="Proteomes" id="UP000663829"/>
    </source>
</evidence>
<dbReference type="EMBL" id="CAJOBC010002717">
    <property type="protein sequence ID" value="CAF3747649.1"/>
    <property type="molecule type" value="Genomic_DNA"/>
</dbReference>
<feature type="compositionally biased region" description="Polar residues" evidence="1">
    <location>
        <begin position="16"/>
        <end position="31"/>
    </location>
</feature>
<sequence>MQGICKVVMYHDSAIGSANDNNPSLSDTSTKIKPLSRSEVATSKHQKSSSPSVSSSNTDELTTPFPKPVQNEPCVESKTKSSNNSREAQQSQSTLMNTQQSQFCTDSGLASAGSSLRSLNFVTSNIRVEYQDFILTGMTRSNNVIKLRSHDSSLYSVSLSNEPNKECVPLLKFITNLTTSDIFKGKQTKYLDQEHGPLIMIVSYGKIYLKSDNQSHPLKYISDIIKGLNENKLQVEVVTANIDSLKPKGIDDKKQPWEYLFDCKNEEQLTYYSLTYDQKKKLKKISVFHSWWKCYIKDVHDDNHYDTIYEFRSQQVYEEKNSLFKDLVQQIFSNPTDTDLLEGTAPRIEWKPILKPIVQPISLKMIARLHVQPCDGTGAGGYFNSVKNIGLEKDAKTQKIKSDDTMEFRVTPVPINNKEQMVQLCTLAENTELT</sequence>
<evidence type="ECO:0000313" key="5">
    <source>
        <dbReference type="EMBL" id="CAF3747649.1"/>
    </source>
</evidence>
<protein>
    <submittedName>
        <fullName evidence="3">Uncharacterized protein</fullName>
    </submittedName>
</protein>
<dbReference type="Proteomes" id="UP000681722">
    <property type="component" value="Unassembled WGS sequence"/>
</dbReference>
<comment type="caution">
    <text evidence="3">The sequence shown here is derived from an EMBL/GenBank/DDBJ whole genome shotgun (WGS) entry which is preliminary data.</text>
</comment>
<feature type="region of interest" description="Disordered" evidence="1">
    <location>
        <begin position="15"/>
        <end position="99"/>
    </location>
</feature>
<dbReference type="EMBL" id="CAJNOQ010002717">
    <property type="protein sequence ID" value="CAF0974780.1"/>
    <property type="molecule type" value="Genomic_DNA"/>
</dbReference>
<gene>
    <name evidence="3" type="ORF">GPM918_LOCUS12429</name>
    <name evidence="2" type="ORF">OVA965_LOCUS3145</name>
    <name evidence="5" type="ORF">SRO942_LOCUS12430</name>
    <name evidence="4" type="ORF">TMI583_LOCUS3144</name>
</gene>